<evidence type="ECO:0000313" key="2">
    <source>
        <dbReference type="EMBL" id="QDT01343.1"/>
    </source>
</evidence>
<protein>
    <recommendedName>
        <fullName evidence="4">DUF1772 domain-containing protein</fullName>
    </recommendedName>
</protein>
<accession>A0A517N2I9</accession>
<dbReference type="RefSeq" id="WP_145063463.1">
    <property type="nucleotide sequence ID" value="NZ_CP036263.1"/>
</dbReference>
<dbReference type="AlphaFoldDB" id="A0A517N2I9"/>
<sequence length="164" mass="18100">MSTYAYFLMVATFLNALMAGFLFAFSAVVMPGIRQLSDRDFLRSFQAIDRVIQSGQPLFMIMWLGSSIALIVAAALALLDPGVQSRLIISTAALASVFLVQLPTMTVNIPLNNEVQSLDCDSLDEDAASQARLSFESQWNRWNQVRTVVSVAILAALLLLLWRL</sequence>
<dbReference type="OrthoDB" id="428263at2"/>
<dbReference type="Proteomes" id="UP000319852">
    <property type="component" value="Chromosome"/>
</dbReference>
<proteinExistence type="predicted"/>
<evidence type="ECO:0000256" key="1">
    <source>
        <dbReference type="SAM" id="Phobius"/>
    </source>
</evidence>
<dbReference type="Pfam" id="PF08592">
    <property type="entry name" value="Anthrone_oxy"/>
    <property type="match status" value="1"/>
</dbReference>
<dbReference type="InterPro" id="IPR013901">
    <property type="entry name" value="Anthrone_oxy"/>
</dbReference>
<keyword evidence="1" id="KW-0812">Transmembrane</keyword>
<feature type="transmembrane region" description="Helical" evidence="1">
    <location>
        <begin position="6"/>
        <end position="33"/>
    </location>
</feature>
<keyword evidence="1" id="KW-1133">Transmembrane helix</keyword>
<name>A0A517N2I9_9BACT</name>
<keyword evidence="1" id="KW-0472">Membrane</keyword>
<keyword evidence="3" id="KW-1185">Reference proteome</keyword>
<evidence type="ECO:0008006" key="4">
    <source>
        <dbReference type="Google" id="ProtNLM"/>
    </source>
</evidence>
<dbReference type="EMBL" id="CP036263">
    <property type="protein sequence ID" value="QDT01343.1"/>
    <property type="molecule type" value="Genomic_DNA"/>
</dbReference>
<organism evidence="2 3">
    <name type="scientific">Adhaeretor mobilis</name>
    <dbReference type="NCBI Taxonomy" id="1930276"/>
    <lineage>
        <taxon>Bacteria</taxon>
        <taxon>Pseudomonadati</taxon>
        <taxon>Planctomycetota</taxon>
        <taxon>Planctomycetia</taxon>
        <taxon>Pirellulales</taxon>
        <taxon>Lacipirellulaceae</taxon>
        <taxon>Adhaeretor</taxon>
    </lineage>
</organism>
<reference evidence="2 3" key="1">
    <citation type="submission" date="2019-02" db="EMBL/GenBank/DDBJ databases">
        <title>Deep-cultivation of Planctomycetes and their phenomic and genomic characterization uncovers novel biology.</title>
        <authorList>
            <person name="Wiegand S."/>
            <person name="Jogler M."/>
            <person name="Boedeker C."/>
            <person name="Pinto D."/>
            <person name="Vollmers J."/>
            <person name="Rivas-Marin E."/>
            <person name="Kohn T."/>
            <person name="Peeters S.H."/>
            <person name="Heuer A."/>
            <person name="Rast P."/>
            <person name="Oberbeckmann S."/>
            <person name="Bunk B."/>
            <person name="Jeske O."/>
            <person name="Meyerdierks A."/>
            <person name="Storesund J.E."/>
            <person name="Kallscheuer N."/>
            <person name="Luecker S."/>
            <person name="Lage O.M."/>
            <person name="Pohl T."/>
            <person name="Merkel B.J."/>
            <person name="Hornburger P."/>
            <person name="Mueller R.-W."/>
            <person name="Bruemmer F."/>
            <person name="Labrenz M."/>
            <person name="Spormann A.M."/>
            <person name="Op den Camp H."/>
            <person name="Overmann J."/>
            <person name="Amann R."/>
            <person name="Jetten M.S.M."/>
            <person name="Mascher T."/>
            <person name="Medema M.H."/>
            <person name="Devos D.P."/>
            <person name="Kaster A.-K."/>
            <person name="Ovreas L."/>
            <person name="Rohde M."/>
            <person name="Galperin M.Y."/>
            <person name="Jogler C."/>
        </authorList>
    </citation>
    <scope>NUCLEOTIDE SEQUENCE [LARGE SCALE GENOMIC DNA]</scope>
    <source>
        <strain evidence="2 3">HG15A2</strain>
    </source>
</reference>
<feature type="transmembrane region" description="Helical" evidence="1">
    <location>
        <begin position="58"/>
        <end position="79"/>
    </location>
</feature>
<evidence type="ECO:0000313" key="3">
    <source>
        <dbReference type="Proteomes" id="UP000319852"/>
    </source>
</evidence>
<feature type="transmembrane region" description="Helical" evidence="1">
    <location>
        <begin position="85"/>
        <end position="102"/>
    </location>
</feature>
<dbReference type="KEGG" id="amob:HG15A2_46850"/>
<feature type="transmembrane region" description="Helical" evidence="1">
    <location>
        <begin position="145"/>
        <end position="162"/>
    </location>
</feature>
<gene>
    <name evidence="2" type="ORF">HG15A2_46850</name>
</gene>